<comment type="catalytic activity">
    <reaction evidence="9 11">
        <text>D-sedoheptulose 7-phosphate + D-glyceraldehyde 3-phosphate = D-erythrose 4-phosphate + beta-D-fructose 6-phosphate</text>
        <dbReference type="Rhea" id="RHEA:17053"/>
        <dbReference type="ChEBI" id="CHEBI:16897"/>
        <dbReference type="ChEBI" id="CHEBI:57483"/>
        <dbReference type="ChEBI" id="CHEBI:57634"/>
        <dbReference type="ChEBI" id="CHEBI:59776"/>
        <dbReference type="EC" id="2.2.1.2"/>
    </reaction>
</comment>
<evidence type="ECO:0000256" key="4">
    <source>
        <dbReference type="ARBA" id="ARBA00011738"/>
    </source>
</evidence>
<evidence type="ECO:0000256" key="11">
    <source>
        <dbReference type="RuleBase" id="RU004155"/>
    </source>
</evidence>
<organism evidence="12 13">
    <name type="scientific">Parasutterella excrementihominis YIT 11859</name>
    <dbReference type="NCBI Taxonomy" id="762966"/>
    <lineage>
        <taxon>Bacteria</taxon>
        <taxon>Pseudomonadati</taxon>
        <taxon>Pseudomonadota</taxon>
        <taxon>Betaproteobacteria</taxon>
        <taxon>Burkholderiales</taxon>
        <taxon>Sutterellaceae</taxon>
        <taxon>Parasutterella</taxon>
    </lineage>
</organism>
<evidence type="ECO:0000256" key="5">
    <source>
        <dbReference type="ARBA" id="ARBA00013151"/>
    </source>
</evidence>
<evidence type="ECO:0000256" key="10">
    <source>
        <dbReference type="NCBIfam" id="TIGR00874"/>
    </source>
</evidence>
<evidence type="ECO:0000256" key="1">
    <source>
        <dbReference type="ARBA" id="ARBA00003518"/>
    </source>
</evidence>
<comment type="similarity">
    <text evidence="3 11">Belongs to the transaldolase family. Type 1 subfamily.</text>
</comment>
<dbReference type="NCBIfam" id="TIGR00874">
    <property type="entry name" value="talAB"/>
    <property type="match status" value="1"/>
</dbReference>
<dbReference type="CDD" id="cd00957">
    <property type="entry name" value="Transaldolase_TalAB"/>
    <property type="match status" value="1"/>
</dbReference>
<evidence type="ECO:0000256" key="8">
    <source>
        <dbReference type="ARBA" id="ARBA00023270"/>
    </source>
</evidence>
<dbReference type="RefSeq" id="WP_008863384.1">
    <property type="nucleotide sequence ID" value="NZ_GL883677.1"/>
</dbReference>
<evidence type="ECO:0000256" key="9">
    <source>
        <dbReference type="ARBA" id="ARBA00048810"/>
    </source>
</evidence>
<dbReference type="eggNOG" id="COG0176">
    <property type="taxonomic scope" value="Bacteria"/>
</dbReference>
<dbReference type="GeneID" id="43347775"/>
<comment type="pathway">
    <text evidence="2 11">Carbohydrate degradation; pentose phosphate pathway; D-glyceraldehyde 3-phosphate and beta-D-fructose 6-phosphate from D-ribose 5-phosphate and D-xylulose 5-phosphate (non-oxidative stage): step 2/3.</text>
</comment>
<reference evidence="12 13" key="1">
    <citation type="submission" date="2011-02" db="EMBL/GenBank/DDBJ databases">
        <authorList>
            <person name="Weinstock G."/>
            <person name="Sodergren E."/>
            <person name="Clifton S."/>
            <person name="Fulton L."/>
            <person name="Fulton B."/>
            <person name="Courtney L."/>
            <person name="Fronick C."/>
            <person name="Harrison M."/>
            <person name="Strong C."/>
            <person name="Farmer C."/>
            <person name="Delahaunty K."/>
            <person name="Markovic C."/>
            <person name="Hall O."/>
            <person name="Minx P."/>
            <person name="Tomlinson C."/>
            <person name="Mitreva M."/>
            <person name="Hou S."/>
            <person name="Chen J."/>
            <person name="Wollam A."/>
            <person name="Pepin K.H."/>
            <person name="Johnson M."/>
            <person name="Bhonagiri V."/>
            <person name="Zhang X."/>
            <person name="Suruliraj S."/>
            <person name="Warren W."/>
            <person name="Chinwalla A."/>
            <person name="Mardis E.R."/>
            <person name="Wilson R.K."/>
        </authorList>
    </citation>
    <scope>NUCLEOTIDE SEQUENCE [LARGE SCALE GENOMIC DNA]</scope>
    <source>
        <strain evidence="12 13">YIT 11859</strain>
    </source>
</reference>
<keyword evidence="8" id="KW-0704">Schiff base</keyword>
<dbReference type="AlphaFoldDB" id="F3QH43"/>
<dbReference type="InterPro" id="IPR013785">
    <property type="entry name" value="Aldolase_TIM"/>
</dbReference>
<comment type="function">
    <text evidence="1 11">Transaldolase is important for the balance of metabolites in the pentose-phosphate pathway.</text>
</comment>
<keyword evidence="7 11" id="KW-0570">Pentose shunt</keyword>
<dbReference type="Proteomes" id="UP000005156">
    <property type="component" value="Unassembled WGS sequence"/>
</dbReference>
<keyword evidence="13" id="KW-1185">Reference proteome</keyword>
<dbReference type="Gene3D" id="3.20.20.70">
    <property type="entry name" value="Aldolase class I"/>
    <property type="match status" value="1"/>
</dbReference>
<dbReference type="PROSITE" id="PS01054">
    <property type="entry name" value="TRANSALDOLASE_1"/>
    <property type="match status" value="1"/>
</dbReference>
<dbReference type="InterPro" id="IPR004730">
    <property type="entry name" value="Transaldolase_1"/>
</dbReference>
<dbReference type="PANTHER" id="PTHR10683">
    <property type="entry name" value="TRANSALDOLASE"/>
    <property type="match status" value="1"/>
</dbReference>
<protein>
    <recommendedName>
        <fullName evidence="5 10">Transaldolase</fullName>
        <ecNumber evidence="5 10">2.2.1.2</ecNumber>
    </recommendedName>
</protein>
<evidence type="ECO:0000256" key="6">
    <source>
        <dbReference type="ARBA" id="ARBA00022679"/>
    </source>
</evidence>
<dbReference type="Pfam" id="PF00923">
    <property type="entry name" value="TAL_FSA"/>
    <property type="match status" value="1"/>
</dbReference>
<dbReference type="OrthoDB" id="9809101at2"/>
<evidence type="ECO:0000256" key="2">
    <source>
        <dbReference type="ARBA" id="ARBA00004857"/>
    </source>
</evidence>
<dbReference type="HOGENOM" id="CLU_047470_0_1_4"/>
<evidence type="ECO:0000256" key="7">
    <source>
        <dbReference type="ARBA" id="ARBA00023126"/>
    </source>
</evidence>
<dbReference type="GO" id="GO:0005737">
    <property type="term" value="C:cytoplasm"/>
    <property type="evidence" value="ECO:0007669"/>
    <property type="project" value="UniProtKB-UniRule"/>
</dbReference>
<keyword evidence="6 11" id="KW-0808">Transferase</keyword>
<accession>F3QH43</accession>
<dbReference type="SUPFAM" id="SSF51569">
    <property type="entry name" value="Aldolase"/>
    <property type="match status" value="1"/>
</dbReference>
<comment type="caution">
    <text evidence="12">The sequence shown here is derived from an EMBL/GenBank/DDBJ whole genome shotgun (WGS) entry which is preliminary data.</text>
</comment>
<dbReference type="UniPathway" id="UPA00115">
    <property type="reaction ID" value="UER00414"/>
</dbReference>
<dbReference type="EC" id="2.2.1.2" evidence="5 10"/>
<gene>
    <name evidence="12" type="ORF">HMPREF9439_00234</name>
</gene>
<dbReference type="GO" id="GO:0005975">
    <property type="term" value="P:carbohydrate metabolic process"/>
    <property type="evidence" value="ECO:0007669"/>
    <property type="project" value="InterPro"/>
</dbReference>
<dbReference type="GO" id="GO:0004801">
    <property type="term" value="F:transaldolase activity"/>
    <property type="evidence" value="ECO:0007669"/>
    <property type="project" value="UniProtKB-UniRule"/>
</dbReference>
<sequence length="322" mass="35665">MTQLDQLASLTTIVADTGDIASIAKIQPQDATTNPSLILKASKDPAYRAFLTEAVENSVSLEDAADRVLVNFGAEILKYVKGRVSTEVDARLSFDVEKTIVKARRLIELYQEKGIDKERVLIKIAATWEGVQAARVLEKEGIHCNLTLIFSVAQAEIAANAGVTLISPFVGRIYDWFKKKAGADWNEEANAGENDPGVQSVRKIFERLKGLGAKTQIMGASFRNKGQIVALAGCDLLTISPKLIEELSNSEEKFEKKLDVAKVSPIRAEPLTEAQWRFAMCEDEMASYKLDEGIRAFVKDTLTLKETLRQMRTETGKIWPQD</sequence>
<dbReference type="GO" id="GO:0006098">
    <property type="term" value="P:pentose-phosphate shunt"/>
    <property type="evidence" value="ECO:0007669"/>
    <property type="project" value="UniProtKB-UniRule"/>
</dbReference>
<dbReference type="PROSITE" id="PS00958">
    <property type="entry name" value="TRANSALDOLASE_2"/>
    <property type="match status" value="1"/>
</dbReference>
<name>F3QH43_9BURK</name>
<evidence type="ECO:0000313" key="13">
    <source>
        <dbReference type="Proteomes" id="UP000005156"/>
    </source>
</evidence>
<dbReference type="InterPro" id="IPR018225">
    <property type="entry name" value="Transaldolase_AS"/>
</dbReference>
<dbReference type="InterPro" id="IPR001585">
    <property type="entry name" value="TAL/FSA"/>
</dbReference>
<proteinExistence type="inferred from homology"/>
<evidence type="ECO:0000313" key="12">
    <source>
        <dbReference type="EMBL" id="EGG57624.1"/>
    </source>
</evidence>
<dbReference type="PANTHER" id="PTHR10683:SF18">
    <property type="entry name" value="TRANSALDOLASE"/>
    <property type="match status" value="1"/>
</dbReference>
<evidence type="ECO:0000256" key="3">
    <source>
        <dbReference type="ARBA" id="ARBA00008012"/>
    </source>
</evidence>
<comment type="subunit">
    <text evidence="4">Homodimer.</text>
</comment>
<dbReference type="EMBL" id="AFBP01000004">
    <property type="protein sequence ID" value="EGG57624.1"/>
    <property type="molecule type" value="Genomic_DNA"/>
</dbReference>